<organism evidence="1 2">
    <name type="scientific">Candidatus Criblamydia sequanensis CRIB-18</name>
    <dbReference type="NCBI Taxonomy" id="1437425"/>
    <lineage>
        <taxon>Bacteria</taxon>
        <taxon>Pseudomonadati</taxon>
        <taxon>Chlamydiota</taxon>
        <taxon>Chlamydiia</taxon>
        <taxon>Parachlamydiales</taxon>
        <taxon>Candidatus Criblamydiaceae</taxon>
        <taxon>Candidatus Criblamydia</taxon>
    </lineage>
</organism>
<evidence type="ECO:0000313" key="2">
    <source>
        <dbReference type="Proteomes" id="UP000031552"/>
    </source>
</evidence>
<protein>
    <submittedName>
        <fullName evidence="1">Uncharacterized protein</fullName>
    </submittedName>
</protein>
<dbReference type="Proteomes" id="UP000031552">
    <property type="component" value="Unassembled WGS sequence"/>
</dbReference>
<sequence length="207" mass="23218">MIIPFSASTLGFGPFTEPSSESIQPAHLQGLFQIIKPPSPQLQCGAKKLFELAQPFFWNEERKGVIQNLNGKIQLNVYSLENSFQIVRAAKAKVAKCEKHLQRLSQNVASCGKGKSGRAKKASLKMQIDVHVKSLEGYNANLTYVAKKESDNRALIKSEIGILEKEIARVDSMEPPKSQAPDFLFGPEYNWNGRKVRLETQKRDLLF</sequence>
<keyword evidence="2" id="KW-1185">Reference proteome</keyword>
<dbReference type="AlphaFoldDB" id="A0A090E2R1"/>
<dbReference type="EMBL" id="CCEJ010000010">
    <property type="protein sequence ID" value="CDR34929.1"/>
    <property type="molecule type" value="Genomic_DNA"/>
</dbReference>
<name>A0A090E2R1_9BACT</name>
<reference evidence="1" key="1">
    <citation type="submission" date="2013-12" db="EMBL/GenBank/DDBJ databases">
        <authorList>
            <person name="Linke B."/>
        </authorList>
    </citation>
    <scope>NUCLEOTIDE SEQUENCE [LARGE SCALE GENOMIC DNA]</scope>
    <source>
        <strain evidence="1">CRIB-18</strain>
    </source>
</reference>
<gene>
    <name evidence="1" type="ORF">CSEC_2123</name>
</gene>
<dbReference type="RefSeq" id="WP_041018471.1">
    <property type="nucleotide sequence ID" value="NZ_CCEJ010000010.1"/>
</dbReference>
<proteinExistence type="predicted"/>
<evidence type="ECO:0000313" key="1">
    <source>
        <dbReference type="EMBL" id="CDR34929.1"/>
    </source>
</evidence>
<reference evidence="1" key="2">
    <citation type="submission" date="2014-09" db="EMBL/GenBank/DDBJ databases">
        <title>Criblamydia sequanensis harbors a mega-plasmid encoding arsenite resistance.</title>
        <authorList>
            <person name="Bertelli C."/>
            <person name="Goesmann A."/>
            <person name="Greub G."/>
        </authorList>
    </citation>
    <scope>NUCLEOTIDE SEQUENCE [LARGE SCALE GENOMIC DNA]</scope>
    <source>
        <strain evidence="1">CRIB-18</strain>
    </source>
</reference>
<dbReference type="STRING" id="1437425.CSEC_2123"/>
<accession>A0A090E2R1</accession>
<comment type="caution">
    <text evidence="1">The sequence shown here is derived from an EMBL/GenBank/DDBJ whole genome shotgun (WGS) entry which is preliminary data.</text>
</comment>